<comment type="caution">
    <text evidence="1">The sequence shown here is derived from an EMBL/GenBank/DDBJ whole genome shotgun (WGS) entry which is preliminary data.</text>
</comment>
<dbReference type="SMR" id="A0A445HNN1"/>
<name>A0A445HNN1_GLYSO</name>
<sequence length="55" mass="6623">MEQLVLEHFHHCQEWEPHNQDLAQKCHHHCQDLGTSSSISIATRKWILRCEVKFR</sequence>
<accession>A0A445HNN1</accession>
<organism evidence="1 2">
    <name type="scientific">Glycine soja</name>
    <name type="common">Wild soybean</name>
    <dbReference type="NCBI Taxonomy" id="3848"/>
    <lineage>
        <taxon>Eukaryota</taxon>
        <taxon>Viridiplantae</taxon>
        <taxon>Streptophyta</taxon>
        <taxon>Embryophyta</taxon>
        <taxon>Tracheophyta</taxon>
        <taxon>Spermatophyta</taxon>
        <taxon>Magnoliopsida</taxon>
        <taxon>eudicotyledons</taxon>
        <taxon>Gunneridae</taxon>
        <taxon>Pentapetalae</taxon>
        <taxon>rosids</taxon>
        <taxon>fabids</taxon>
        <taxon>Fabales</taxon>
        <taxon>Fabaceae</taxon>
        <taxon>Papilionoideae</taxon>
        <taxon>50 kb inversion clade</taxon>
        <taxon>NPAAA clade</taxon>
        <taxon>indigoferoid/millettioid clade</taxon>
        <taxon>Phaseoleae</taxon>
        <taxon>Glycine</taxon>
        <taxon>Glycine subgen. Soja</taxon>
    </lineage>
</organism>
<gene>
    <name evidence="1" type="ORF">D0Y65_033970</name>
</gene>
<evidence type="ECO:0000313" key="2">
    <source>
        <dbReference type="Proteomes" id="UP000289340"/>
    </source>
</evidence>
<proteinExistence type="predicted"/>
<dbReference type="EMBL" id="QZWG01000012">
    <property type="protein sequence ID" value="RZB75303.1"/>
    <property type="molecule type" value="Genomic_DNA"/>
</dbReference>
<keyword evidence="2" id="KW-1185">Reference proteome</keyword>
<reference evidence="1 2" key="1">
    <citation type="submission" date="2018-09" db="EMBL/GenBank/DDBJ databases">
        <title>A high-quality reference genome of wild soybean provides a powerful tool to mine soybean genomes.</title>
        <authorList>
            <person name="Xie M."/>
            <person name="Chung C.Y.L."/>
            <person name="Li M.-W."/>
            <person name="Wong F.-L."/>
            <person name="Chan T.-F."/>
            <person name="Lam H.-M."/>
        </authorList>
    </citation>
    <scope>NUCLEOTIDE SEQUENCE [LARGE SCALE GENOMIC DNA]</scope>
    <source>
        <strain evidence="2">cv. W05</strain>
        <tissue evidence="1">Hypocotyl of etiolated seedlings</tissue>
    </source>
</reference>
<dbReference type="AlphaFoldDB" id="A0A445HNN1"/>
<protein>
    <submittedName>
        <fullName evidence="1">Uncharacterized protein</fullName>
    </submittedName>
</protein>
<evidence type="ECO:0000313" key="1">
    <source>
        <dbReference type="EMBL" id="RZB75303.1"/>
    </source>
</evidence>
<dbReference type="Proteomes" id="UP000289340">
    <property type="component" value="Chromosome 12"/>
</dbReference>